<dbReference type="SUPFAM" id="SSF55144">
    <property type="entry name" value="LigT-like"/>
    <property type="match status" value="1"/>
</dbReference>
<dbReference type="Pfam" id="PF13563">
    <property type="entry name" value="2_5_RNA_ligase2"/>
    <property type="match status" value="1"/>
</dbReference>
<evidence type="ECO:0000313" key="2">
    <source>
        <dbReference type="Proteomes" id="UP000515511"/>
    </source>
</evidence>
<proteinExistence type="predicted"/>
<evidence type="ECO:0000313" key="1">
    <source>
        <dbReference type="EMBL" id="QNE37847.1"/>
    </source>
</evidence>
<dbReference type="Proteomes" id="UP000515511">
    <property type="component" value="Chromosome"/>
</dbReference>
<protein>
    <submittedName>
        <fullName evidence="1">2'-5' RNA ligase family protein</fullName>
    </submittedName>
</protein>
<dbReference type="AlphaFoldDB" id="A0A7G6YH82"/>
<organism evidence="1 2">
    <name type="scientific">Leifsonia shinshuensis</name>
    <dbReference type="NCBI Taxonomy" id="150026"/>
    <lineage>
        <taxon>Bacteria</taxon>
        <taxon>Bacillati</taxon>
        <taxon>Actinomycetota</taxon>
        <taxon>Actinomycetes</taxon>
        <taxon>Micrococcales</taxon>
        <taxon>Microbacteriaceae</taxon>
        <taxon>Leifsonia</taxon>
    </lineage>
</organism>
<dbReference type="Gene3D" id="3.90.1140.10">
    <property type="entry name" value="Cyclic phosphodiesterase"/>
    <property type="match status" value="1"/>
</dbReference>
<dbReference type="EMBL" id="CP043641">
    <property type="protein sequence ID" value="QNE37847.1"/>
    <property type="molecule type" value="Genomic_DNA"/>
</dbReference>
<sequence length="146" mass="15160">MPERGGDVVVPGEFAAGDWPLHVTVVPPFQTGLEAPAIAALLPHGPRIPVVAGARASFGHRRAVPVTLVRPSPALLALHAACVDALEAAGAVIADQRHIRTGYRPHASDQRSAALAPGDHASLTELALVERAPGSRRRVAARIPLA</sequence>
<accession>A0A7G6YH82</accession>
<dbReference type="KEGG" id="lse:F1C12_20295"/>
<reference evidence="2" key="1">
    <citation type="submission" date="2019-09" db="EMBL/GenBank/DDBJ databases">
        <title>Antimicrobial potential of Antarctic Bacteria.</title>
        <authorList>
            <person name="Benaud N."/>
            <person name="Edwards R.J."/>
            <person name="Ferrari B.C."/>
        </authorList>
    </citation>
    <scope>NUCLEOTIDE SEQUENCE [LARGE SCALE GENOMIC DNA]</scope>
    <source>
        <strain evidence="2">INR9</strain>
    </source>
</reference>
<keyword evidence="1" id="KW-0436">Ligase</keyword>
<gene>
    <name evidence="1" type="ORF">F1C12_20295</name>
</gene>
<name>A0A7G6YH82_9MICO</name>
<dbReference type="GO" id="GO:0016874">
    <property type="term" value="F:ligase activity"/>
    <property type="evidence" value="ECO:0007669"/>
    <property type="project" value="UniProtKB-KW"/>
</dbReference>
<dbReference type="InterPro" id="IPR009097">
    <property type="entry name" value="Cyclic_Pdiesterase"/>
</dbReference>